<evidence type="ECO:0000256" key="2">
    <source>
        <dbReference type="ARBA" id="ARBA00022692"/>
    </source>
</evidence>
<evidence type="ECO:0000256" key="6">
    <source>
        <dbReference type="SAM" id="Phobius"/>
    </source>
</evidence>
<keyword evidence="3 6" id="KW-1133">Transmembrane helix</keyword>
<feature type="transmembrane region" description="Helical" evidence="6">
    <location>
        <begin position="574"/>
        <end position="598"/>
    </location>
</feature>
<sequence length="702" mass="77894">MTANRWIVLAGLVGLLWICPIFGRLQTDTLRKCLKNDEKIFFVADNYNGVVNKSLWEQNGNEDVCIIFLDKSSHTTDTGTGHKLWPQMKNYSNSLLLVISKVHINMQIQMYVLYGENCTDRLGSVSTDSCQIRCFNTKTVCGNSKYKKERCSEEAPQAQDNYIINVTRTEEGCINCNNPKKPPEQTIDGNNEEVKKKLNGIINTNNGTSLAPGAAVKVMGVAADLAASINGSTAALNLAEGISGILARETEPTAVDTVSFGYSSLNEDINVIDDAGYLQDFTRAVTIPKQAFETALSLNVSIAFVVVMRFTNMSEDGSNHTVLGNHVLGVEMGAEIKNLTETISITFANLSYSGIPSCHSWNGEGNLPNWTDYGCETVVNGSNITCHCSHLTFFAILLAPLNETVSSSDLNSLTIITQVGCGLSMFFLSIILFMHFFLRKAKANTATIILIHLVFALFFLNFTFLINNIVAQMESAVGCKIMAAVMHYFMLATFTWFAVQAFHLCLQLYTRGKIEIHRYVLKVSIISWVLPSIVGIILLSIGKYGEQVINMENTENNVAMCWITDSDVHYIVNIGYYVVVFLFTFSTFVILMSWVVCLKRSKTAGNAQVNKSGISMMTVLGLCCMLGVTWGFAFFAHGVFRVPAYYIFTILNSFQGFFLFIYYTNTSRSAEMNTGVKNFQSTSSTTTLKTILETYENPYENK</sequence>
<keyword evidence="5" id="KW-1015">Disulfide bond</keyword>
<evidence type="ECO:0000259" key="8">
    <source>
        <dbReference type="PROSITE" id="PS50221"/>
    </source>
</evidence>
<feature type="transmembrane region" description="Helical" evidence="6">
    <location>
        <begin position="519"/>
        <end position="541"/>
    </location>
</feature>
<dbReference type="Pfam" id="PF01825">
    <property type="entry name" value="GPS"/>
    <property type="match status" value="1"/>
</dbReference>
<proteinExistence type="predicted"/>
<accession>A0A673CQB9</accession>
<dbReference type="SMART" id="SM00303">
    <property type="entry name" value="GPS"/>
    <property type="match status" value="1"/>
</dbReference>
<feature type="transmembrane region" description="Helical" evidence="6">
    <location>
        <begin position="486"/>
        <end position="507"/>
    </location>
</feature>
<keyword evidence="2 6" id="KW-0812">Transmembrane</keyword>
<keyword evidence="4 6" id="KW-0472">Membrane</keyword>
<feature type="chain" id="PRO_5025392580" evidence="7">
    <location>
        <begin position="24"/>
        <end position="702"/>
    </location>
</feature>
<dbReference type="GO" id="GO:0007166">
    <property type="term" value="P:cell surface receptor signaling pathway"/>
    <property type="evidence" value="ECO:0007669"/>
    <property type="project" value="InterPro"/>
</dbReference>
<dbReference type="GeneID" id="115415178"/>
<comment type="subcellular location">
    <subcellularLocation>
        <location evidence="1">Membrane</location>
        <topology evidence="1">Multi-pass membrane protein</topology>
    </subcellularLocation>
</comment>
<reference evidence="10" key="1">
    <citation type="submission" date="2019-06" db="EMBL/GenBank/DDBJ databases">
        <authorList>
            <consortium name="Wellcome Sanger Institute Data Sharing"/>
        </authorList>
    </citation>
    <scope>NUCLEOTIDE SEQUENCE [LARGE SCALE GENOMIC DNA]</scope>
</reference>
<gene>
    <name evidence="10" type="primary">LOC115415178</name>
</gene>
<evidence type="ECO:0000256" key="4">
    <source>
        <dbReference type="ARBA" id="ARBA00023136"/>
    </source>
</evidence>
<feature type="transmembrane region" description="Helical" evidence="6">
    <location>
        <begin position="445"/>
        <end position="466"/>
    </location>
</feature>
<dbReference type="Ensembl" id="ENSSORT00005057767.1">
    <property type="protein sequence ID" value="ENSSORP00005056470.1"/>
    <property type="gene ID" value="ENSSORG00005025122.1"/>
</dbReference>
<dbReference type="InterPro" id="IPR000832">
    <property type="entry name" value="GPCR_2_secretin-like"/>
</dbReference>
<dbReference type="Gene3D" id="1.20.1070.10">
    <property type="entry name" value="Rhodopsin 7-helix transmembrane proteins"/>
    <property type="match status" value="1"/>
</dbReference>
<protein>
    <submittedName>
        <fullName evidence="10">Adhesion G-protein coupled receptor G5-like</fullName>
    </submittedName>
</protein>
<dbReference type="GO" id="GO:0007189">
    <property type="term" value="P:adenylate cyclase-activating G protein-coupled receptor signaling pathway"/>
    <property type="evidence" value="ECO:0007669"/>
    <property type="project" value="TreeGrafter"/>
</dbReference>
<organism evidence="10 11">
    <name type="scientific">Sphaeramia orbicularis</name>
    <name type="common">orbiculate cardinalfish</name>
    <dbReference type="NCBI Taxonomy" id="375764"/>
    <lineage>
        <taxon>Eukaryota</taxon>
        <taxon>Metazoa</taxon>
        <taxon>Chordata</taxon>
        <taxon>Craniata</taxon>
        <taxon>Vertebrata</taxon>
        <taxon>Euteleostomi</taxon>
        <taxon>Actinopterygii</taxon>
        <taxon>Neopterygii</taxon>
        <taxon>Teleostei</taxon>
        <taxon>Neoteleostei</taxon>
        <taxon>Acanthomorphata</taxon>
        <taxon>Gobiaria</taxon>
        <taxon>Kurtiformes</taxon>
        <taxon>Apogonoidei</taxon>
        <taxon>Apogonidae</taxon>
        <taxon>Apogoninae</taxon>
        <taxon>Sphaeramia</taxon>
    </lineage>
</organism>
<feature type="signal peptide" evidence="7">
    <location>
        <begin position="1"/>
        <end position="23"/>
    </location>
</feature>
<dbReference type="GO" id="GO:0004930">
    <property type="term" value="F:G protein-coupled receptor activity"/>
    <property type="evidence" value="ECO:0007669"/>
    <property type="project" value="InterPro"/>
</dbReference>
<dbReference type="AlphaFoldDB" id="A0A673CQB9"/>
<feature type="domain" description="GAIN-B" evidence="8">
    <location>
        <begin position="256"/>
        <end position="404"/>
    </location>
</feature>
<feature type="transmembrane region" description="Helical" evidence="6">
    <location>
        <begin position="644"/>
        <end position="663"/>
    </location>
</feature>
<reference evidence="10" key="2">
    <citation type="submission" date="2025-08" db="UniProtKB">
        <authorList>
            <consortium name="Ensembl"/>
        </authorList>
    </citation>
    <scope>IDENTIFICATION</scope>
</reference>
<evidence type="ECO:0000256" key="7">
    <source>
        <dbReference type="SAM" id="SignalP"/>
    </source>
</evidence>
<evidence type="ECO:0000256" key="5">
    <source>
        <dbReference type="ARBA" id="ARBA00023157"/>
    </source>
</evidence>
<dbReference type="InterPro" id="IPR000203">
    <property type="entry name" value="GPS"/>
</dbReference>
<dbReference type="PRINTS" id="PR00249">
    <property type="entry name" value="GPCRSECRETIN"/>
</dbReference>
<dbReference type="Gene3D" id="2.60.220.50">
    <property type="match status" value="1"/>
</dbReference>
<keyword evidence="11" id="KW-1185">Reference proteome</keyword>
<dbReference type="GO" id="GO:0005886">
    <property type="term" value="C:plasma membrane"/>
    <property type="evidence" value="ECO:0007669"/>
    <property type="project" value="TreeGrafter"/>
</dbReference>
<evidence type="ECO:0000313" key="10">
    <source>
        <dbReference type="Ensembl" id="ENSSORP00005056470.1"/>
    </source>
</evidence>
<dbReference type="InterPro" id="IPR057244">
    <property type="entry name" value="GAIN_B"/>
</dbReference>
<dbReference type="PANTHER" id="PTHR12011">
    <property type="entry name" value="ADHESION G-PROTEIN COUPLED RECEPTOR"/>
    <property type="match status" value="1"/>
</dbReference>
<dbReference type="RefSeq" id="XP_029984531.1">
    <property type="nucleotide sequence ID" value="XM_030128671.1"/>
</dbReference>
<feature type="transmembrane region" description="Helical" evidence="6">
    <location>
        <begin position="415"/>
        <end position="438"/>
    </location>
</feature>
<dbReference type="PANTHER" id="PTHR12011:SF474">
    <property type="entry name" value="ADHESION G PROTEIN-COUPLED RECEPTOR G11-RELATED"/>
    <property type="match status" value="1"/>
</dbReference>
<evidence type="ECO:0000256" key="1">
    <source>
        <dbReference type="ARBA" id="ARBA00004141"/>
    </source>
</evidence>
<dbReference type="PROSITE" id="PS50261">
    <property type="entry name" value="G_PROTEIN_RECEP_F2_4"/>
    <property type="match status" value="1"/>
</dbReference>
<evidence type="ECO:0000256" key="3">
    <source>
        <dbReference type="ARBA" id="ARBA00022989"/>
    </source>
</evidence>
<evidence type="ECO:0000259" key="9">
    <source>
        <dbReference type="PROSITE" id="PS50261"/>
    </source>
</evidence>
<feature type="transmembrane region" description="Helical" evidence="6">
    <location>
        <begin position="619"/>
        <end position="638"/>
    </location>
</feature>
<dbReference type="Pfam" id="PF00002">
    <property type="entry name" value="7tm_2"/>
    <property type="match status" value="1"/>
</dbReference>
<name>A0A673CQB9_9TELE</name>
<keyword evidence="7" id="KW-0732">Signal</keyword>
<reference evidence="10" key="3">
    <citation type="submission" date="2025-09" db="UniProtKB">
        <authorList>
            <consortium name="Ensembl"/>
        </authorList>
    </citation>
    <scope>IDENTIFICATION</scope>
</reference>
<feature type="domain" description="G-protein coupled receptors family 2 profile 2" evidence="9">
    <location>
        <begin position="413"/>
        <end position="667"/>
    </location>
</feature>
<dbReference type="InterPro" id="IPR017981">
    <property type="entry name" value="GPCR_2-like_7TM"/>
</dbReference>
<dbReference type="Proteomes" id="UP000472271">
    <property type="component" value="Chromosome 24"/>
</dbReference>
<dbReference type="InterPro" id="IPR046338">
    <property type="entry name" value="GAIN_dom_sf"/>
</dbReference>
<evidence type="ECO:0000313" key="11">
    <source>
        <dbReference type="Proteomes" id="UP000472271"/>
    </source>
</evidence>
<dbReference type="PROSITE" id="PS50221">
    <property type="entry name" value="GAIN_B"/>
    <property type="match status" value="1"/>
</dbReference>
<dbReference type="InParanoid" id="A0A673CQB9"/>